<evidence type="ECO:0000256" key="1">
    <source>
        <dbReference type="ARBA" id="ARBA00004273"/>
    </source>
</evidence>
<dbReference type="GO" id="GO:0030150">
    <property type="term" value="P:protein import into mitochondrial matrix"/>
    <property type="evidence" value="ECO:0007669"/>
    <property type="project" value="UniProtKB-ARBA"/>
</dbReference>
<protein>
    <submittedName>
        <fullName evidence="8">WGS project CCBQ000000000 data, contig 00106</fullName>
    </submittedName>
</protein>
<comment type="caution">
    <text evidence="8">The sequence shown here is derived from an EMBL/GenBank/DDBJ whole genome shotgun (WGS) entry which is preliminary data.</text>
</comment>
<keyword evidence="2" id="KW-0999">Mitochondrion inner membrane</keyword>
<dbReference type="AlphaFoldDB" id="A0A0A8L7S6"/>
<keyword evidence="9" id="KW-1185">Reference proteome</keyword>
<dbReference type="SUPFAM" id="SSF46565">
    <property type="entry name" value="Chaperone J-domain"/>
    <property type="match status" value="1"/>
</dbReference>
<dbReference type="EMBL" id="CCBQ010000037">
    <property type="protein sequence ID" value="CDO94187.1"/>
    <property type="molecule type" value="Genomic_DNA"/>
</dbReference>
<gene>
    <name evidence="8" type="ORF">KLDO_g2465</name>
</gene>
<dbReference type="FunFam" id="1.10.287.110:FF:000001">
    <property type="entry name" value="Import inner membrane translocase subunit tim14"/>
    <property type="match status" value="1"/>
</dbReference>
<dbReference type="InterPro" id="IPR036869">
    <property type="entry name" value="J_dom_sf"/>
</dbReference>
<evidence type="ECO:0000259" key="7">
    <source>
        <dbReference type="SMART" id="SM00271"/>
    </source>
</evidence>
<keyword evidence="3" id="KW-0653">Protein transport</keyword>
<keyword evidence="6" id="KW-0143">Chaperone</keyword>
<keyword evidence="5" id="KW-0472">Membrane</keyword>
<keyword evidence="4" id="KW-0496">Mitochondrion</keyword>
<evidence type="ECO:0000256" key="3">
    <source>
        <dbReference type="ARBA" id="ARBA00023010"/>
    </source>
</evidence>
<sequence length="146" mass="16471">MVLPIIVGIGLTTVAVVVRSGLRAWNSYLSLTPLMIAKLNKVHVPYKDLDQFGSKYKTRLPSELLLKLDRYPGGFYNKMSENEALLILGISAQEIEMLDEKTLKQRHRRAMIVNHPDKGGSPFLASKINQARDILASSVIIRRSRR</sequence>
<accession>A0A0A8L7S6</accession>
<dbReference type="GO" id="GO:0001671">
    <property type="term" value="F:ATPase activator activity"/>
    <property type="evidence" value="ECO:0007669"/>
    <property type="project" value="UniProtKB-ARBA"/>
</dbReference>
<dbReference type="SMART" id="SM00271">
    <property type="entry name" value="DnaJ"/>
    <property type="match status" value="1"/>
</dbReference>
<dbReference type="Gene3D" id="1.10.287.110">
    <property type="entry name" value="DnaJ domain"/>
    <property type="match status" value="1"/>
</dbReference>
<dbReference type="Proteomes" id="UP000031516">
    <property type="component" value="Unassembled WGS sequence"/>
</dbReference>
<evidence type="ECO:0000313" key="8">
    <source>
        <dbReference type="EMBL" id="CDO94187.1"/>
    </source>
</evidence>
<evidence type="ECO:0000256" key="2">
    <source>
        <dbReference type="ARBA" id="ARBA00022792"/>
    </source>
</evidence>
<dbReference type="InterPro" id="IPR001623">
    <property type="entry name" value="DnaJ_domain"/>
</dbReference>
<evidence type="ECO:0000256" key="5">
    <source>
        <dbReference type="ARBA" id="ARBA00023136"/>
    </source>
</evidence>
<reference evidence="8 9" key="1">
    <citation type="submission" date="2014-03" db="EMBL/GenBank/DDBJ databases">
        <title>The genome of Kluyveromyces dobzhanskii.</title>
        <authorList>
            <person name="Nystedt B."/>
            <person name="Astrom S."/>
        </authorList>
    </citation>
    <scope>NUCLEOTIDE SEQUENCE [LARGE SCALE GENOMIC DNA]</scope>
    <source>
        <strain evidence="8 9">CBS 2104</strain>
    </source>
</reference>
<evidence type="ECO:0000256" key="4">
    <source>
        <dbReference type="ARBA" id="ARBA00023128"/>
    </source>
</evidence>
<proteinExistence type="predicted"/>
<dbReference type="OrthoDB" id="240298at2759"/>
<dbReference type="PANTHER" id="PTHR12763">
    <property type="match status" value="1"/>
</dbReference>
<comment type="subcellular location">
    <subcellularLocation>
        <location evidence="1">Mitochondrion inner membrane</location>
    </subcellularLocation>
</comment>
<keyword evidence="3" id="KW-0813">Transport</keyword>
<evidence type="ECO:0000256" key="6">
    <source>
        <dbReference type="ARBA" id="ARBA00023186"/>
    </source>
</evidence>
<dbReference type="PANTHER" id="PTHR12763:SF29">
    <property type="entry name" value="MITOCHONDRIAL DNAJ HOMOLOG 2"/>
    <property type="match status" value="1"/>
</dbReference>
<evidence type="ECO:0000313" key="9">
    <source>
        <dbReference type="Proteomes" id="UP000031516"/>
    </source>
</evidence>
<feature type="domain" description="J" evidence="7">
    <location>
        <begin position="82"/>
        <end position="140"/>
    </location>
</feature>
<name>A0A0A8L7S6_9SACH</name>
<keyword evidence="3" id="KW-0811">Translocation</keyword>
<dbReference type="GO" id="GO:0001405">
    <property type="term" value="C:PAM complex, Tim23 associated import motor"/>
    <property type="evidence" value="ECO:0007669"/>
    <property type="project" value="TreeGrafter"/>
</dbReference>
<organism evidence="8 9">
    <name type="scientific">Kluyveromyces dobzhanskii CBS 2104</name>
    <dbReference type="NCBI Taxonomy" id="1427455"/>
    <lineage>
        <taxon>Eukaryota</taxon>
        <taxon>Fungi</taxon>
        <taxon>Dikarya</taxon>
        <taxon>Ascomycota</taxon>
        <taxon>Saccharomycotina</taxon>
        <taxon>Saccharomycetes</taxon>
        <taxon>Saccharomycetales</taxon>
        <taxon>Saccharomycetaceae</taxon>
        <taxon>Kluyveromyces</taxon>
    </lineage>
</organism>